<reference evidence="3" key="1">
    <citation type="submission" date="2022-07" db="EMBL/GenBank/DDBJ databases">
        <title>Phylogenomic reconstructions and comparative analyses of Kickxellomycotina fungi.</title>
        <authorList>
            <person name="Reynolds N.K."/>
            <person name="Stajich J.E."/>
            <person name="Barry K."/>
            <person name="Grigoriev I.V."/>
            <person name="Crous P."/>
            <person name="Smith M.E."/>
        </authorList>
    </citation>
    <scope>NUCLEOTIDE SEQUENCE</scope>
    <source>
        <strain evidence="3">RSA 861</strain>
    </source>
</reference>
<dbReference type="AlphaFoldDB" id="A0A9W8DWU6"/>
<gene>
    <name evidence="3" type="ORF">IWQ60_001178</name>
</gene>
<dbReference type="InterPro" id="IPR011990">
    <property type="entry name" value="TPR-like_helical_dom_sf"/>
</dbReference>
<accession>A0A9W8DWU6</accession>
<evidence type="ECO:0000313" key="3">
    <source>
        <dbReference type="EMBL" id="KAJ1929433.1"/>
    </source>
</evidence>
<comment type="caution">
    <text evidence="3">The sequence shown here is derived from an EMBL/GenBank/DDBJ whole genome shotgun (WGS) entry which is preliminary data.</text>
</comment>
<dbReference type="EMBL" id="JANBPT010000035">
    <property type="protein sequence ID" value="KAJ1929433.1"/>
    <property type="molecule type" value="Genomic_DNA"/>
</dbReference>
<evidence type="ECO:0000256" key="1">
    <source>
        <dbReference type="ARBA" id="ARBA00022737"/>
    </source>
</evidence>
<evidence type="ECO:0000313" key="4">
    <source>
        <dbReference type="Proteomes" id="UP001150569"/>
    </source>
</evidence>
<evidence type="ECO:0000256" key="2">
    <source>
        <dbReference type="SAM" id="MobiDB-lite"/>
    </source>
</evidence>
<keyword evidence="1" id="KW-0677">Repeat</keyword>
<name>A0A9W8DWU6_9FUNG</name>
<dbReference type="Proteomes" id="UP001150569">
    <property type="component" value="Unassembled WGS sequence"/>
</dbReference>
<proteinExistence type="predicted"/>
<keyword evidence="4" id="KW-1185">Reference proteome</keyword>
<sequence length="946" mass="107466">MRPPRPVNLTFNRRLHGPVRHYRANTMPPRRDLSDPVQHSSMPRPSPARPGLSTLPPGFAVQQRIQISTLRALLSHRNHQGAWTVFERLRLADANLVFPTDLYLDFLDLLRGDHTVFDPPTAPDHLRTLQRLCDDAAHHVHQDPDPDLVHDLLVQIILGYCLAGAETAAFQFLRTGWPEDAKARSTDVDPIMQRALVTRDRQLAVSLLKFLHNRRVPPSPRTCVLALEIFMDQDSLMDVDILMRYFARVGYRLSPGRCVKLADFYSRHQNEAQVMWAFEQCFDQPALVPGKKVRWWVLIFCRMKRFDYAWKSYQYLREAQEVPDKHMMAALIEQAAPKHVEKVHQLLDDARRFNLMNPIVAVALANTYARLGCASPLTQVVDDILNRIDQFRAEDVGQLIHDLSRVQLQTHANRVFRAAVHAGVALPTVTLQMVLNHLAKRPHFGLLSFFMAAWSEGRLNLDPSVAFSLFGHLLLAQERHDARHVYAAMVDEPSGWWHREAAAVMRKLVDADAFDLARDWYQRQRQAGPIPEGQRAVCDLALQAAAAAGDRDLLATIQRDMLAFGLPDRGATSAAHLRVYARRGEYNMAADLLRALAVNGSTSLRSSTVPLLDAVLDPLELATQIEPAVNLLTLGCQLGFWPSAAGLKTLTVRIRLHAKYGAVGEAMVRTLESRADLARLPAAQTFTLYYLAHCQRYQEVYDRFRRYRDIDRAPLAIDCHVAFILAGVRLGRTDEAVRVLHETFSAGTFPLRTVFIRAIHFTWVRELWPVLEVLHRLLDDQGMLYHHGGSPCYTALIRAYTTKRDSSAVAALWHKLRRHLQRREVQLTHCTVSVLIDACRLLNQDYFDEVKAAVQSQAIVFNLSNFIALMEYHGARGEGQVALDLLEVDMPALGITPDRKCIQHLVWVLRQTQQEEALARLAAYVAKTNRPDVMEWWQHSLSTELV</sequence>
<dbReference type="Gene3D" id="1.25.40.10">
    <property type="entry name" value="Tetratricopeptide repeat domain"/>
    <property type="match status" value="1"/>
</dbReference>
<protein>
    <submittedName>
        <fullName evidence="3">Uncharacterized protein</fullName>
    </submittedName>
</protein>
<dbReference type="PANTHER" id="PTHR47447:SF17">
    <property type="entry name" value="OS12G0638900 PROTEIN"/>
    <property type="match status" value="1"/>
</dbReference>
<organism evidence="3 4">
    <name type="scientific">Tieghemiomyces parasiticus</name>
    <dbReference type="NCBI Taxonomy" id="78921"/>
    <lineage>
        <taxon>Eukaryota</taxon>
        <taxon>Fungi</taxon>
        <taxon>Fungi incertae sedis</taxon>
        <taxon>Zoopagomycota</taxon>
        <taxon>Kickxellomycotina</taxon>
        <taxon>Dimargaritomycetes</taxon>
        <taxon>Dimargaritales</taxon>
        <taxon>Dimargaritaceae</taxon>
        <taxon>Tieghemiomyces</taxon>
    </lineage>
</organism>
<feature type="region of interest" description="Disordered" evidence="2">
    <location>
        <begin position="22"/>
        <end position="56"/>
    </location>
</feature>
<dbReference type="PANTHER" id="PTHR47447">
    <property type="entry name" value="OS03G0856100 PROTEIN"/>
    <property type="match status" value="1"/>
</dbReference>